<dbReference type="Proteomes" id="UP000233556">
    <property type="component" value="Unassembled WGS sequence"/>
</dbReference>
<reference evidence="3" key="1">
    <citation type="submission" date="2017-11" db="EMBL/GenBank/DDBJ databases">
        <authorList>
            <person name="Lima N.C."/>
            <person name="Parody-Merino A.M."/>
            <person name="Battley P.F."/>
            <person name="Fidler A.E."/>
            <person name="Prosdocimi F."/>
        </authorList>
    </citation>
    <scope>NUCLEOTIDE SEQUENCE [LARGE SCALE GENOMIC DNA]</scope>
</reference>
<reference evidence="3" key="2">
    <citation type="submission" date="2017-12" db="EMBL/GenBank/DDBJ databases">
        <title>Genome sequence of the Bar-tailed Godwit (Limosa lapponica baueri).</title>
        <authorList>
            <person name="Lima N.C.B."/>
            <person name="Parody-Merino A.M."/>
            <person name="Battley P.F."/>
            <person name="Fidler A.E."/>
            <person name="Prosdocimi F."/>
        </authorList>
    </citation>
    <scope>NUCLEOTIDE SEQUENCE [LARGE SCALE GENOMIC DNA]</scope>
</reference>
<gene>
    <name evidence="2" type="ORF">llap_16099</name>
</gene>
<organism evidence="2 3">
    <name type="scientific">Limosa lapponica baueri</name>
    <dbReference type="NCBI Taxonomy" id="1758121"/>
    <lineage>
        <taxon>Eukaryota</taxon>
        <taxon>Metazoa</taxon>
        <taxon>Chordata</taxon>
        <taxon>Craniata</taxon>
        <taxon>Vertebrata</taxon>
        <taxon>Euteleostomi</taxon>
        <taxon>Archelosauria</taxon>
        <taxon>Archosauria</taxon>
        <taxon>Dinosauria</taxon>
        <taxon>Saurischia</taxon>
        <taxon>Theropoda</taxon>
        <taxon>Coelurosauria</taxon>
        <taxon>Aves</taxon>
        <taxon>Neognathae</taxon>
        <taxon>Neoaves</taxon>
        <taxon>Charadriiformes</taxon>
        <taxon>Scolopacidae</taxon>
        <taxon>Limosa</taxon>
    </lineage>
</organism>
<feature type="domain" description="REKLES" evidence="1">
    <location>
        <begin position="10"/>
        <end position="106"/>
    </location>
</feature>
<dbReference type="Pfam" id="PF07426">
    <property type="entry name" value="Dynactin_p22"/>
    <property type="match status" value="1"/>
</dbReference>
<dbReference type="InterPro" id="IPR023334">
    <property type="entry name" value="REKLES_domain"/>
</dbReference>
<dbReference type="GO" id="GO:0005869">
    <property type="term" value="C:dynactin complex"/>
    <property type="evidence" value="ECO:0007669"/>
    <property type="project" value="InterPro"/>
</dbReference>
<dbReference type="InterPro" id="IPR009991">
    <property type="entry name" value="DCTN3"/>
</dbReference>
<keyword evidence="3" id="KW-1185">Reference proteome</keyword>
<evidence type="ECO:0000259" key="1">
    <source>
        <dbReference type="PROSITE" id="PS51486"/>
    </source>
</evidence>
<dbReference type="GO" id="GO:0061640">
    <property type="term" value="P:cytoskeleton-dependent cytokinesis"/>
    <property type="evidence" value="ECO:0007669"/>
    <property type="project" value="InterPro"/>
</dbReference>
<accession>A0A2I0TIG0</accession>
<dbReference type="EMBL" id="KZ509930">
    <property type="protein sequence ID" value="PKU33598.1"/>
    <property type="molecule type" value="Genomic_DNA"/>
</dbReference>
<sequence length="147" mass="16628">MFPLLFVRVAVLEQLQEKLEVGEPLEKKVALMAEEQQQLVQHTVQHNLLAMASQFPVDLEISKQGAQHGARHLSPVGSDGSCPSFVPLQVLDKLVKEQRQDLTDGVKTLLKDYNKMVQTLLLSKQFIQWNEIPMQLEMAKEAKPVTE</sequence>
<dbReference type="PROSITE" id="PS51486">
    <property type="entry name" value="REKLES"/>
    <property type="match status" value="1"/>
</dbReference>
<name>A0A2I0TIG0_LIMLA</name>
<dbReference type="OrthoDB" id="16729at2759"/>
<protein>
    <recommendedName>
        <fullName evidence="1">REKLES domain-containing protein</fullName>
    </recommendedName>
</protein>
<dbReference type="AlphaFoldDB" id="A0A2I0TIG0"/>
<proteinExistence type="predicted"/>
<evidence type="ECO:0000313" key="2">
    <source>
        <dbReference type="EMBL" id="PKU33598.1"/>
    </source>
</evidence>
<evidence type="ECO:0000313" key="3">
    <source>
        <dbReference type="Proteomes" id="UP000233556"/>
    </source>
</evidence>